<dbReference type="EMBL" id="JAMZIH010000208">
    <property type="protein sequence ID" value="KAJ1679730.1"/>
    <property type="molecule type" value="Genomic_DNA"/>
</dbReference>
<dbReference type="Proteomes" id="UP001145114">
    <property type="component" value="Unassembled WGS sequence"/>
</dbReference>
<proteinExistence type="predicted"/>
<gene>
    <name evidence="1" type="primary">CNB1</name>
    <name evidence="1" type="ORF">EV182_001442</name>
</gene>
<name>A0ACC1HT27_9FUNG</name>
<organism evidence="1 2">
    <name type="scientific">Spiromyces aspiralis</name>
    <dbReference type="NCBI Taxonomy" id="68401"/>
    <lineage>
        <taxon>Eukaryota</taxon>
        <taxon>Fungi</taxon>
        <taxon>Fungi incertae sedis</taxon>
        <taxon>Zoopagomycota</taxon>
        <taxon>Kickxellomycotina</taxon>
        <taxon>Kickxellomycetes</taxon>
        <taxon>Kickxellales</taxon>
        <taxon>Kickxellaceae</taxon>
        <taxon>Spiromyces</taxon>
    </lineage>
</organism>
<evidence type="ECO:0000313" key="2">
    <source>
        <dbReference type="Proteomes" id="UP001145114"/>
    </source>
</evidence>
<keyword evidence="2" id="KW-1185">Reference proteome</keyword>
<sequence length="228" mass="25096">MSRAPPIPKTKLPELPAGAQASASSALATSSKEGARQASLSQVQEGSPPLPSPGYTPLRAKAVQELVGATNFTTEEIEQLYKRFVKLDTDRSGTIDSKEFQVIPQLANNPLGQRLIDIFDEDGGGDVDFKEFIMGLSVFSSKCNREEKIKFAFKIYDMDRDGYISNGELFMVMKKMVGNNLTPVQLQQIVDKTIMEADQDGDGRISFDEFCAFVAKTDIVKQLTLESL</sequence>
<protein>
    <submittedName>
        <fullName evidence="1">Calcineurin subunit B</fullName>
    </submittedName>
</protein>
<accession>A0ACC1HT27</accession>
<comment type="caution">
    <text evidence="1">The sequence shown here is derived from an EMBL/GenBank/DDBJ whole genome shotgun (WGS) entry which is preliminary data.</text>
</comment>
<evidence type="ECO:0000313" key="1">
    <source>
        <dbReference type="EMBL" id="KAJ1679730.1"/>
    </source>
</evidence>
<reference evidence="1" key="1">
    <citation type="submission" date="2022-06" db="EMBL/GenBank/DDBJ databases">
        <title>Phylogenomic reconstructions and comparative analyses of Kickxellomycotina fungi.</title>
        <authorList>
            <person name="Reynolds N.K."/>
            <person name="Stajich J.E."/>
            <person name="Barry K."/>
            <person name="Grigoriev I.V."/>
            <person name="Crous P."/>
            <person name="Smith M.E."/>
        </authorList>
    </citation>
    <scope>NUCLEOTIDE SEQUENCE</scope>
    <source>
        <strain evidence="1">RSA 2271</strain>
    </source>
</reference>